<dbReference type="InterPro" id="IPR038718">
    <property type="entry name" value="SNF2-like_sf"/>
</dbReference>
<feature type="compositionally biased region" description="Basic residues" evidence="4">
    <location>
        <begin position="479"/>
        <end position="488"/>
    </location>
</feature>
<dbReference type="InterPro" id="IPR049730">
    <property type="entry name" value="SNF2/RAD54-like_C"/>
</dbReference>
<gene>
    <name evidence="6" type="ORF">PYCCODRAFT_1472816</name>
</gene>
<evidence type="ECO:0000256" key="2">
    <source>
        <dbReference type="ARBA" id="ARBA00022801"/>
    </source>
</evidence>
<dbReference type="OrthoDB" id="2803695at2759"/>
<keyword evidence="3" id="KW-0067">ATP-binding</keyword>
<dbReference type="InterPro" id="IPR050628">
    <property type="entry name" value="SNF2_RAD54_helicase_TF"/>
</dbReference>
<evidence type="ECO:0000313" key="7">
    <source>
        <dbReference type="Proteomes" id="UP000193067"/>
    </source>
</evidence>
<evidence type="ECO:0000259" key="5">
    <source>
        <dbReference type="PROSITE" id="PS51194"/>
    </source>
</evidence>
<dbReference type="PANTHER" id="PTHR45626">
    <property type="entry name" value="TRANSCRIPTION TERMINATION FACTOR 2-RELATED"/>
    <property type="match status" value="1"/>
</dbReference>
<evidence type="ECO:0000313" key="6">
    <source>
        <dbReference type="EMBL" id="OSC96198.1"/>
    </source>
</evidence>
<evidence type="ECO:0000256" key="4">
    <source>
        <dbReference type="SAM" id="MobiDB-lite"/>
    </source>
</evidence>
<dbReference type="GO" id="GO:0006281">
    <property type="term" value="P:DNA repair"/>
    <property type="evidence" value="ECO:0007669"/>
    <property type="project" value="TreeGrafter"/>
</dbReference>
<dbReference type="SUPFAM" id="SSF52540">
    <property type="entry name" value="P-loop containing nucleoside triphosphate hydrolases"/>
    <property type="match status" value="1"/>
</dbReference>
<organism evidence="6 7">
    <name type="scientific">Trametes coccinea (strain BRFM310)</name>
    <name type="common">Pycnoporus coccineus</name>
    <dbReference type="NCBI Taxonomy" id="1353009"/>
    <lineage>
        <taxon>Eukaryota</taxon>
        <taxon>Fungi</taxon>
        <taxon>Dikarya</taxon>
        <taxon>Basidiomycota</taxon>
        <taxon>Agaricomycotina</taxon>
        <taxon>Agaricomycetes</taxon>
        <taxon>Polyporales</taxon>
        <taxon>Polyporaceae</taxon>
        <taxon>Trametes</taxon>
    </lineage>
</organism>
<evidence type="ECO:0000256" key="3">
    <source>
        <dbReference type="ARBA" id="ARBA00022840"/>
    </source>
</evidence>
<feature type="domain" description="Helicase C-terminal" evidence="5">
    <location>
        <begin position="291"/>
        <end position="484"/>
    </location>
</feature>
<reference evidence="6 7" key="1">
    <citation type="journal article" date="2015" name="Biotechnol. Biofuels">
        <title>Enhanced degradation of softwood versus hardwood by the white-rot fungus Pycnoporus coccineus.</title>
        <authorList>
            <person name="Couturier M."/>
            <person name="Navarro D."/>
            <person name="Chevret D."/>
            <person name="Henrissat B."/>
            <person name="Piumi F."/>
            <person name="Ruiz-Duenas F.J."/>
            <person name="Martinez A.T."/>
            <person name="Grigoriev I.V."/>
            <person name="Riley R."/>
            <person name="Lipzen A."/>
            <person name="Berrin J.G."/>
            <person name="Master E.R."/>
            <person name="Rosso M.N."/>
        </authorList>
    </citation>
    <scope>NUCLEOTIDE SEQUENCE [LARGE SCALE GENOMIC DNA]</scope>
    <source>
        <strain evidence="6 7">BRFM310</strain>
    </source>
</reference>
<dbReference type="EMBL" id="KZ084230">
    <property type="protein sequence ID" value="OSC96198.1"/>
    <property type="molecule type" value="Genomic_DNA"/>
</dbReference>
<protein>
    <recommendedName>
        <fullName evidence="5">Helicase C-terminal domain-containing protein</fullName>
    </recommendedName>
</protein>
<dbReference type="Gene3D" id="3.40.50.10810">
    <property type="entry name" value="Tandem AAA-ATPase domain"/>
    <property type="match status" value="1"/>
</dbReference>
<sequence length="545" mass="60466">MKADAEFYFSLPVRISPANAGDRLPVDRAADPELAAMTLFAHGKQYGVVIMDEAHYARTARATRLAAVELVNLATAVVAMTATPIMTSPMDVVLLAQMLHIPGFKTEAMQEHRKAYMRAKNHDTKQRKARSDTVQLAAAITIGKRTAKSEESESKVTIRAWVADVRKLLIDYVVRRSVHSIDRDGQPIIRLPPWKDIIVPVRLREDEMRVQHHLVDRLKEERSKLTTAGLEAFYLGIRKALLHKSLADVEDHRFPADKDHRPYSDFPSSKLDALLELLRYHEGASCAPPAIVQPAIVAPQSDPEGWCRIDGAPIDKIVVYLAFPSSNWLVRKALENAGIKFLEINSEKTPKQRADTLNTFRLNPEVQVVLMSNVGTVGLNIAFANIVIVVDNLWSAQEMEQLIGRVWRHPQPKQVLIYSLIAVGTSDVFLNTISRDKGTMQSGFMNTDTSLKRALEDGDSELVDDEASETESEDALPKKVQKGSKGKGKASDVTSRPSKETDNTADGSTQKPINPWGKKPKPQSKPKPKPKPTPVGKPRKSILTG</sequence>
<dbReference type="SMART" id="SM00490">
    <property type="entry name" value="HELICc"/>
    <property type="match status" value="1"/>
</dbReference>
<dbReference type="AlphaFoldDB" id="A0A1Y2I4Z3"/>
<proteinExistence type="predicted"/>
<feature type="compositionally biased region" description="Basic residues" evidence="4">
    <location>
        <begin position="518"/>
        <end position="530"/>
    </location>
</feature>
<dbReference type="Pfam" id="PF00271">
    <property type="entry name" value="Helicase_C"/>
    <property type="match status" value="1"/>
</dbReference>
<keyword evidence="1" id="KW-0547">Nucleotide-binding</keyword>
<dbReference type="Proteomes" id="UP000193067">
    <property type="component" value="Unassembled WGS sequence"/>
</dbReference>
<dbReference type="GO" id="GO:0016787">
    <property type="term" value="F:hydrolase activity"/>
    <property type="evidence" value="ECO:0007669"/>
    <property type="project" value="UniProtKB-KW"/>
</dbReference>
<accession>A0A1Y2I4Z3</accession>
<dbReference type="InterPro" id="IPR001650">
    <property type="entry name" value="Helicase_C-like"/>
</dbReference>
<dbReference type="InterPro" id="IPR027417">
    <property type="entry name" value="P-loop_NTPase"/>
</dbReference>
<feature type="non-terminal residue" evidence="6">
    <location>
        <position position="545"/>
    </location>
</feature>
<keyword evidence="2" id="KW-0378">Hydrolase</keyword>
<dbReference type="GO" id="GO:0008094">
    <property type="term" value="F:ATP-dependent activity, acting on DNA"/>
    <property type="evidence" value="ECO:0007669"/>
    <property type="project" value="TreeGrafter"/>
</dbReference>
<feature type="region of interest" description="Disordered" evidence="4">
    <location>
        <begin position="459"/>
        <end position="545"/>
    </location>
</feature>
<feature type="compositionally biased region" description="Acidic residues" evidence="4">
    <location>
        <begin position="459"/>
        <end position="474"/>
    </location>
</feature>
<evidence type="ECO:0000256" key="1">
    <source>
        <dbReference type="ARBA" id="ARBA00022741"/>
    </source>
</evidence>
<dbReference type="CDD" id="cd18793">
    <property type="entry name" value="SF2_C_SNF"/>
    <property type="match status" value="1"/>
</dbReference>
<dbReference type="PROSITE" id="PS51194">
    <property type="entry name" value="HELICASE_CTER"/>
    <property type="match status" value="1"/>
</dbReference>
<dbReference type="STRING" id="1353009.A0A1Y2I4Z3"/>
<keyword evidence="7" id="KW-1185">Reference proteome</keyword>
<name>A0A1Y2I4Z3_TRAC3</name>
<dbReference type="Gene3D" id="3.40.50.300">
    <property type="entry name" value="P-loop containing nucleotide triphosphate hydrolases"/>
    <property type="match status" value="1"/>
</dbReference>
<dbReference type="GO" id="GO:0005634">
    <property type="term" value="C:nucleus"/>
    <property type="evidence" value="ECO:0007669"/>
    <property type="project" value="TreeGrafter"/>
</dbReference>
<dbReference type="GO" id="GO:0005524">
    <property type="term" value="F:ATP binding"/>
    <property type="evidence" value="ECO:0007669"/>
    <property type="project" value="UniProtKB-KW"/>
</dbReference>